<dbReference type="SMART" id="SM00342">
    <property type="entry name" value="HTH_ARAC"/>
    <property type="match status" value="1"/>
</dbReference>
<accession>A0A0B4XRR9</accession>
<name>A0A0B4XRR9_9GAMM</name>
<protein>
    <submittedName>
        <fullName evidence="5">AraC family transcriptional regulator</fullName>
    </submittedName>
</protein>
<dbReference type="Pfam" id="PF12833">
    <property type="entry name" value="HTH_18"/>
    <property type="match status" value="1"/>
</dbReference>
<proteinExistence type="predicted"/>
<feature type="domain" description="HTH araC/xylS-type" evidence="4">
    <location>
        <begin position="247"/>
        <end position="344"/>
    </location>
</feature>
<evidence type="ECO:0000259" key="4">
    <source>
        <dbReference type="PROSITE" id="PS01124"/>
    </source>
</evidence>
<dbReference type="GO" id="GO:0005829">
    <property type="term" value="C:cytosol"/>
    <property type="evidence" value="ECO:0007669"/>
    <property type="project" value="TreeGrafter"/>
</dbReference>
<keyword evidence="1" id="KW-0805">Transcription regulation</keyword>
<sequence length="350" mass="38848">MEDSHRADGWVSARHLQHIVARGDSAGLGMGPLLRQAGLHRGLLADCAGSVPVSALELLLQHASEHFRDPLIGLRLACAIQPATFGVIGHLVQTCHRFQDVLDALTRYNGLLSNIGTTSISRAPGQVRVHWQCHVGGPLFRRHAREYVLGAFVTLARRMLPDEPDLPLAVHLPHERPDDHQIQADYRALFRCQVHFHQRSACVVLPARLLRRRLPHGDTSLHDMLDQHASAELARRAPPPARRTLTGDVRQLLGTTLTHTPSRDQLAAQLGLSSRSLHRHLASEGTRYQSLLDAVRLERACQLLGHSGAHHSDIAAELGFASPQSFMRWFRRLTGHTPSGYRQHQTGSRT</sequence>
<reference evidence="5 6" key="1">
    <citation type="journal article" date="2012" name="J. Bacteriol.">
        <title>Genome sequence of an alkane-degrading bacterium, Alcanivorax pacificus type strain W11-5, isolated from deep sea sediment.</title>
        <authorList>
            <person name="Lai Q."/>
            <person name="Shao Z."/>
        </authorList>
    </citation>
    <scope>NUCLEOTIDE SEQUENCE [LARGE SCALE GENOMIC DNA]</scope>
    <source>
        <strain evidence="5 6">W11-5</strain>
    </source>
</reference>
<keyword evidence="3" id="KW-0804">Transcription</keyword>
<evidence type="ECO:0000313" key="6">
    <source>
        <dbReference type="Proteomes" id="UP000006764"/>
    </source>
</evidence>
<dbReference type="SUPFAM" id="SSF46689">
    <property type="entry name" value="Homeodomain-like"/>
    <property type="match status" value="1"/>
</dbReference>
<dbReference type="InterPro" id="IPR018060">
    <property type="entry name" value="HTH_AraC"/>
</dbReference>
<dbReference type="PANTHER" id="PTHR47894:SF1">
    <property type="entry name" value="HTH-TYPE TRANSCRIPTIONAL REGULATOR VQSM"/>
    <property type="match status" value="1"/>
</dbReference>
<dbReference type="EMBL" id="CP004387">
    <property type="protein sequence ID" value="AJD49896.1"/>
    <property type="molecule type" value="Genomic_DNA"/>
</dbReference>
<dbReference type="RefSeq" id="WP_008734858.1">
    <property type="nucleotide sequence ID" value="NZ_CP004387.1"/>
</dbReference>
<dbReference type="STRING" id="391936.S7S_17420"/>
<evidence type="ECO:0000313" key="5">
    <source>
        <dbReference type="EMBL" id="AJD49896.1"/>
    </source>
</evidence>
<keyword evidence="2" id="KW-0238">DNA-binding</keyword>
<dbReference type="AlphaFoldDB" id="A0A0B4XRR9"/>
<dbReference type="OrthoDB" id="5582699at2"/>
<evidence type="ECO:0000256" key="2">
    <source>
        <dbReference type="ARBA" id="ARBA00023125"/>
    </source>
</evidence>
<keyword evidence="6" id="KW-1185">Reference proteome</keyword>
<evidence type="ECO:0000256" key="3">
    <source>
        <dbReference type="ARBA" id="ARBA00023163"/>
    </source>
</evidence>
<dbReference type="GO" id="GO:0003700">
    <property type="term" value="F:DNA-binding transcription factor activity"/>
    <property type="evidence" value="ECO:0007669"/>
    <property type="project" value="InterPro"/>
</dbReference>
<gene>
    <name evidence="5" type="ORF">S7S_17420</name>
</gene>
<dbReference type="PROSITE" id="PS01124">
    <property type="entry name" value="HTH_ARAC_FAMILY_2"/>
    <property type="match status" value="1"/>
</dbReference>
<organism evidence="5 6">
    <name type="scientific">Isoalcanivorax pacificus W11-5</name>
    <dbReference type="NCBI Taxonomy" id="391936"/>
    <lineage>
        <taxon>Bacteria</taxon>
        <taxon>Pseudomonadati</taxon>
        <taxon>Pseudomonadota</taxon>
        <taxon>Gammaproteobacteria</taxon>
        <taxon>Oceanospirillales</taxon>
        <taxon>Alcanivoracaceae</taxon>
        <taxon>Isoalcanivorax</taxon>
    </lineage>
</organism>
<dbReference type="Pfam" id="PF12625">
    <property type="entry name" value="Arabinose_bd"/>
    <property type="match status" value="1"/>
</dbReference>
<dbReference type="InterPro" id="IPR009057">
    <property type="entry name" value="Homeodomain-like_sf"/>
</dbReference>
<dbReference type="GO" id="GO:0000976">
    <property type="term" value="F:transcription cis-regulatory region binding"/>
    <property type="evidence" value="ECO:0007669"/>
    <property type="project" value="TreeGrafter"/>
</dbReference>
<evidence type="ECO:0000256" key="1">
    <source>
        <dbReference type="ARBA" id="ARBA00023015"/>
    </source>
</evidence>
<dbReference type="KEGG" id="apac:S7S_17420"/>
<dbReference type="PANTHER" id="PTHR47894">
    <property type="entry name" value="HTH-TYPE TRANSCRIPTIONAL REGULATOR GADX"/>
    <property type="match status" value="1"/>
</dbReference>
<dbReference type="Gene3D" id="1.10.10.60">
    <property type="entry name" value="Homeodomain-like"/>
    <property type="match status" value="1"/>
</dbReference>
<dbReference type="InterPro" id="IPR032687">
    <property type="entry name" value="AraC-type_N"/>
</dbReference>
<dbReference type="Proteomes" id="UP000006764">
    <property type="component" value="Chromosome"/>
</dbReference>
<dbReference type="HOGENOM" id="CLU_047522_3_1_6"/>